<dbReference type="InterPro" id="IPR003607">
    <property type="entry name" value="HD/PDEase_dom"/>
</dbReference>
<dbReference type="SUPFAM" id="SSF109604">
    <property type="entry name" value="HD-domain/PDEase-like"/>
    <property type="match status" value="1"/>
</dbReference>
<accession>A0ABV1J566</accession>
<keyword evidence="4 8" id="KW-0378">Hydrolase</keyword>
<dbReference type="Proteomes" id="UP001481872">
    <property type="component" value="Unassembled WGS sequence"/>
</dbReference>
<dbReference type="RefSeq" id="WP_349053692.1">
    <property type="nucleotide sequence ID" value="NZ_JBBNPS010000006.1"/>
</dbReference>
<evidence type="ECO:0000256" key="4">
    <source>
        <dbReference type="ARBA" id="ARBA00022801"/>
    </source>
</evidence>
<evidence type="ECO:0000256" key="3">
    <source>
        <dbReference type="ARBA" id="ARBA00022741"/>
    </source>
</evidence>
<dbReference type="NCBIfam" id="TIGR00488">
    <property type="entry name" value="bis(5'-nucleosyl)-tetraphosphatase (symmetrical) YqeK"/>
    <property type="match status" value="1"/>
</dbReference>
<feature type="domain" description="HD" evidence="7">
    <location>
        <begin position="17"/>
        <end position="132"/>
    </location>
</feature>
<dbReference type="InterPro" id="IPR006674">
    <property type="entry name" value="HD_domain"/>
</dbReference>
<protein>
    <recommendedName>
        <fullName evidence="1">bis(5'-nucleosyl)-tetraphosphatase (symmetrical)</fullName>
        <ecNumber evidence="1">3.6.1.41</ecNumber>
    </recommendedName>
</protein>
<dbReference type="NCBIfam" id="TIGR00277">
    <property type="entry name" value="HDIG"/>
    <property type="match status" value="1"/>
</dbReference>
<dbReference type="Pfam" id="PF01966">
    <property type="entry name" value="HD"/>
    <property type="match status" value="1"/>
</dbReference>
<keyword evidence="2" id="KW-0479">Metal-binding</keyword>
<reference evidence="8 9" key="1">
    <citation type="submission" date="2024-04" db="EMBL/GenBank/DDBJ databases">
        <title>Human intestinal bacterial collection.</title>
        <authorList>
            <person name="Pauvert C."/>
            <person name="Hitch T.C.A."/>
            <person name="Clavel T."/>
        </authorList>
    </citation>
    <scope>NUCLEOTIDE SEQUENCE [LARGE SCALE GENOMIC DNA]</scope>
    <source>
        <strain evidence="8 9">CLA-SR-H026</strain>
    </source>
</reference>
<comment type="catalytic activity">
    <reaction evidence="6">
        <text>P(1),P(4)-bis(5'-adenosyl) tetraphosphate + H2O = 2 ADP + 2 H(+)</text>
        <dbReference type="Rhea" id="RHEA:24252"/>
        <dbReference type="ChEBI" id="CHEBI:15377"/>
        <dbReference type="ChEBI" id="CHEBI:15378"/>
        <dbReference type="ChEBI" id="CHEBI:58141"/>
        <dbReference type="ChEBI" id="CHEBI:456216"/>
        <dbReference type="EC" id="3.6.1.41"/>
    </reaction>
</comment>
<dbReference type="InterPro" id="IPR051094">
    <property type="entry name" value="Diverse_Catalytic_Enzymes"/>
</dbReference>
<dbReference type="PROSITE" id="PS51831">
    <property type="entry name" value="HD"/>
    <property type="match status" value="1"/>
</dbReference>
<dbReference type="Gene3D" id="1.10.3210.10">
    <property type="entry name" value="Hypothetical protein af1432"/>
    <property type="match status" value="1"/>
</dbReference>
<evidence type="ECO:0000256" key="2">
    <source>
        <dbReference type="ARBA" id="ARBA00022723"/>
    </source>
</evidence>
<dbReference type="PANTHER" id="PTHR35795:SF1">
    <property type="entry name" value="BIS(5'-NUCLEOSYL)-TETRAPHOSPHATASE, SYMMETRICAL"/>
    <property type="match status" value="1"/>
</dbReference>
<evidence type="ECO:0000313" key="9">
    <source>
        <dbReference type="Proteomes" id="UP001481872"/>
    </source>
</evidence>
<dbReference type="InterPro" id="IPR006675">
    <property type="entry name" value="HDIG_dom"/>
</dbReference>
<dbReference type="PANTHER" id="PTHR35795">
    <property type="entry name" value="SLR1885 PROTEIN"/>
    <property type="match status" value="1"/>
</dbReference>
<name>A0ABV1J566_9FIRM</name>
<dbReference type="SMART" id="SM00471">
    <property type="entry name" value="HDc"/>
    <property type="match status" value="1"/>
</dbReference>
<evidence type="ECO:0000256" key="5">
    <source>
        <dbReference type="ARBA" id="ARBA00023004"/>
    </source>
</evidence>
<comment type="caution">
    <text evidence="8">The sequence shown here is derived from an EMBL/GenBank/DDBJ whole genome shotgun (WGS) entry which is preliminary data.</text>
</comment>
<dbReference type="CDD" id="cd00077">
    <property type="entry name" value="HDc"/>
    <property type="match status" value="1"/>
</dbReference>
<keyword evidence="3" id="KW-0547">Nucleotide-binding</keyword>
<evidence type="ECO:0000313" key="8">
    <source>
        <dbReference type="EMBL" id="MEQ3353329.1"/>
    </source>
</evidence>
<dbReference type="InterPro" id="IPR005249">
    <property type="entry name" value="YqeK"/>
</dbReference>
<proteinExistence type="predicted"/>
<sequence>MKAPAFDQIVDAIGEKRYKHILRVTETAEKLAKIHGVDVEKARTAALFHDICKYKDNARLWKEAERLNVKDLDSFKAFPQVLHAYVAAEAARVDYGIEDEEILRAIRYHTTGTENMSPVEEVVFLADYLEPMRNFDGVDELRKKAEADLKEAMAASLQGNLLFLIKQGTAVHLDTVRCYNDYMEK</sequence>
<gene>
    <name evidence="8" type="primary">yqeK</name>
    <name evidence="8" type="ORF">AAA081_03295</name>
</gene>
<dbReference type="EMBL" id="JBBNPS010000006">
    <property type="protein sequence ID" value="MEQ3353329.1"/>
    <property type="molecule type" value="Genomic_DNA"/>
</dbReference>
<evidence type="ECO:0000259" key="7">
    <source>
        <dbReference type="PROSITE" id="PS51831"/>
    </source>
</evidence>
<dbReference type="EC" id="3.6.1.41" evidence="1"/>
<keyword evidence="5" id="KW-0408">Iron</keyword>
<organism evidence="8 9">
    <name type="scientific">Aedoeadaptatus acetigenes</name>
    <dbReference type="NCBI Taxonomy" id="2981723"/>
    <lineage>
        <taxon>Bacteria</taxon>
        <taxon>Bacillati</taxon>
        <taxon>Bacillota</taxon>
        <taxon>Tissierellia</taxon>
        <taxon>Tissierellales</taxon>
        <taxon>Peptoniphilaceae</taxon>
        <taxon>Aedoeadaptatus</taxon>
    </lineage>
</organism>
<evidence type="ECO:0000256" key="6">
    <source>
        <dbReference type="ARBA" id="ARBA00049417"/>
    </source>
</evidence>
<evidence type="ECO:0000256" key="1">
    <source>
        <dbReference type="ARBA" id="ARBA00012506"/>
    </source>
</evidence>
<keyword evidence="9" id="KW-1185">Reference proteome</keyword>
<dbReference type="GO" id="GO:0008803">
    <property type="term" value="F:bis(5'-nucleosyl)-tetraphosphatase (symmetrical) activity"/>
    <property type="evidence" value="ECO:0007669"/>
    <property type="project" value="UniProtKB-EC"/>
</dbReference>